<keyword evidence="2" id="KW-1133">Transmembrane helix</keyword>
<dbReference type="EMBL" id="CP111020">
    <property type="protein sequence ID" value="WAR15453.1"/>
    <property type="molecule type" value="Genomic_DNA"/>
</dbReference>
<gene>
    <name evidence="3" type="ORF">MAR_005558</name>
</gene>
<sequence length="399" mass="44697">MLVSEQKLGHVGHLKSVYCVSEDEYFVSLSESLIHLGVNSQGVFKNVDNNCAMMCVAQRNIEFNGYCPQKFCDHQCADKRLASRVGYPDGTEYHCALNYHNRTEYRQTWAVVQNCSKVCDKCNDSWSYNREESTPSNTYHTCKFVKWNRCTPENHKLSCGIPWEDRTESDGFCRCDYEHGYAPFGGDVPSCFYSNEACGVKECPSGHKLVSNYSCVSVCPQGYYLDNTSRQCLRIIRRLNVTVQTQSGTSYSLRIVTTTVPETTPTRQNVTVQTQSGTTHSLQVVKTTVPETTPTRLNVTVQTQSETTHGLQVVTTTETTPAPSISLIVFGIVSSILLLLIGLIAVGMVLWIRKKNKTERGQKTNSGGVELNSDIPLMDRTPDATPEKDSSRNQQFNLR</sequence>
<feature type="transmembrane region" description="Helical" evidence="2">
    <location>
        <begin position="327"/>
        <end position="352"/>
    </location>
</feature>
<keyword evidence="4" id="KW-1185">Reference proteome</keyword>
<reference evidence="3" key="1">
    <citation type="submission" date="2022-11" db="EMBL/GenBank/DDBJ databases">
        <title>Centuries of genome instability and evolution in soft-shell clam transmissible cancer (bioRxiv).</title>
        <authorList>
            <person name="Hart S.F.M."/>
            <person name="Yonemitsu M.A."/>
            <person name="Giersch R.M."/>
            <person name="Beal B.F."/>
            <person name="Arriagada G."/>
            <person name="Davis B.W."/>
            <person name="Ostrander E.A."/>
            <person name="Goff S.P."/>
            <person name="Metzger M.J."/>
        </authorList>
    </citation>
    <scope>NUCLEOTIDE SEQUENCE</scope>
    <source>
        <strain evidence="3">MELC-2E11</strain>
        <tissue evidence="3">Siphon/mantle</tissue>
    </source>
</reference>
<accession>A0ABY7EZU3</accession>
<evidence type="ECO:0000313" key="4">
    <source>
        <dbReference type="Proteomes" id="UP001164746"/>
    </source>
</evidence>
<evidence type="ECO:0000256" key="1">
    <source>
        <dbReference type="SAM" id="MobiDB-lite"/>
    </source>
</evidence>
<keyword evidence="2" id="KW-0472">Membrane</keyword>
<evidence type="ECO:0000256" key="2">
    <source>
        <dbReference type="SAM" id="Phobius"/>
    </source>
</evidence>
<keyword evidence="2" id="KW-0812">Transmembrane</keyword>
<feature type="region of interest" description="Disordered" evidence="1">
    <location>
        <begin position="358"/>
        <end position="399"/>
    </location>
</feature>
<organism evidence="3 4">
    <name type="scientific">Mya arenaria</name>
    <name type="common">Soft-shell clam</name>
    <dbReference type="NCBI Taxonomy" id="6604"/>
    <lineage>
        <taxon>Eukaryota</taxon>
        <taxon>Metazoa</taxon>
        <taxon>Spiralia</taxon>
        <taxon>Lophotrochozoa</taxon>
        <taxon>Mollusca</taxon>
        <taxon>Bivalvia</taxon>
        <taxon>Autobranchia</taxon>
        <taxon>Heteroconchia</taxon>
        <taxon>Euheterodonta</taxon>
        <taxon>Imparidentia</taxon>
        <taxon>Neoheterodontei</taxon>
        <taxon>Myida</taxon>
        <taxon>Myoidea</taxon>
        <taxon>Myidae</taxon>
        <taxon>Mya</taxon>
    </lineage>
</organism>
<name>A0ABY7EZU3_MYAAR</name>
<protein>
    <submittedName>
        <fullName evidence="3">Uncharacterized protein</fullName>
    </submittedName>
</protein>
<proteinExistence type="predicted"/>
<feature type="compositionally biased region" description="Basic and acidic residues" evidence="1">
    <location>
        <begin position="380"/>
        <end position="391"/>
    </location>
</feature>
<dbReference type="Proteomes" id="UP001164746">
    <property type="component" value="Chromosome 9"/>
</dbReference>
<evidence type="ECO:0000313" key="3">
    <source>
        <dbReference type="EMBL" id="WAR15453.1"/>
    </source>
</evidence>